<accession>A0ABU7TJ29</accession>
<sequence>MSRYFISTANGHEVEDDEGVELSSHVALRAMLGKTLTAILHDECVIDGSTECSARAYDEDGKLVMRARATIDITDQ</sequence>
<proteinExistence type="predicted"/>
<reference evidence="2 3" key="1">
    <citation type="journal article" date="2012" name="Genet. Mol. Biol.">
        <title>Analysis of 16S rRNA and mxaF genes revealing insights into Methylobacterium niche-specific plant association.</title>
        <authorList>
            <person name="Dourado M.N."/>
            <person name="Andreote F.D."/>
            <person name="Dini-Andreote F."/>
            <person name="Conti R."/>
            <person name="Araujo J.M."/>
            <person name="Araujo W.L."/>
        </authorList>
    </citation>
    <scope>NUCLEOTIDE SEQUENCE [LARGE SCALE GENOMIC DNA]</scope>
    <source>
        <strain evidence="2 3">TC3-10</strain>
    </source>
</reference>
<evidence type="ECO:0000313" key="2">
    <source>
        <dbReference type="EMBL" id="MEE7489556.1"/>
    </source>
</evidence>
<dbReference type="EMBL" id="MLCA01000001">
    <property type="protein sequence ID" value="MEE7489556.1"/>
    <property type="molecule type" value="Genomic_DNA"/>
</dbReference>
<protein>
    <recommendedName>
        <fullName evidence="1">DUF6894 domain-containing protein</fullName>
    </recommendedName>
</protein>
<dbReference type="RefSeq" id="WP_331300799.1">
    <property type="nucleotide sequence ID" value="NZ_MLCA01000001.1"/>
</dbReference>
<feature type="domain" description="DUF6894" evidence="1">
    <location>
        <begin position="3"/>
        <end position="69"/>
    </location>
</feature>
<name>A0ABU7TJ29_9HYPH</name>
<dbReference type="InterPro" id="IPR054189">
    <property type="entry name" value="DUF6894"/>
</dbReference>
<gene>
    <name evidence="2" type="ORF">MOTC310_03355</name>
</gene>
<keyword evidence="3" id="KW-1185">Reference proteome</keyword>
<comment type="caution">
    <text evidence="2">The sequence shown here is derived from an EMBL/GenBank/DDBJ whole genome shotgun (WGS) entry which is preliminary data.</text>
</comment>
<dbReference type="Pfam" id="PF21834">
    <property type="entry name" value="DUF6894"/>
    <property type="match status" value="1"/>
</dbReference>
<evidence type="ECO:0000313" key="3">
    <source>
        <dbReference type="Proteomes" id="UP001355206"/>
    </source>
</evidence>
<evidence type="ECO:0000259" key="1">
    <source>
        <dbReference type="Pfam" id="PF21834"/>
    </source>
</evidence>
<dbReference type="Proteomes" id="UP001355206">
    <property type="component" value="Unassembled WGS sequence"/>
</dbReference>
<organism evidence="2 3">
    <name type="scientific">Methylobacterium oryzae</name>
    <dbReference type="NCBI Taxonomy" id="334852"/>
    <lineage>
        <taxon>Bacteria</taxon>
        <taxon>Pseudomonadati</taxon>
        <taxon>Pseudomonadota</taxon>
        <taxon>Alphaproteobacteria</taxon>
        <taxon>Hyphomicrobiales</taxon>
        <taxon>Methylobacteriaceae</taxon>
        <taxon>Methylobacterium</taxon>
    </lineage>
</organism>